<dbReference type="AlphaFoldDB" id="A0A9N9TVR3"/>
<comment type="subunit">
    <text evidence="2">Heterodimer of a B chain and an A chain linked by two disulfide bonds.</text>
</comment>
<evidence type="ECO:0000256" key="4">
    <source>
        <dbReference type="ARBA" id="ARBA00022729"/>
    </source>
</evidence>
<sequence>MEFTFRLLLIAFLIGALHCRLAHMQANRQPQGPMKYCGSQIGQALSVVCKGNYNTLKRIDRYSRPNWDTMYGDAPMAEPAAPSAEEFPYRSRAEAASVMGGKRRKKRWGVYNECCEKSCTREELSSYCAPPSRRRRR</sequence>
<dbReference type="PROSITE" id="PS00262">
    <property type="entry name" value="INSULIN"/>
    <property type="match status" value="1"/>
</dbReference>
<dbReference type="GO" id="GO:0005179">
    <property type="term" value="F:hormone activity"/>
    <property type="evidence" value="ECO:0007669"/>
    <property type="project" value="InterPro"/>
</dbReference>
<evidence type="ECO:0000313" key="9">
    <source>
        <dbReference type="EMBL" id="CAG9864384.1"/>
    </source>
</evidence>
<protein>
    <recommendedName>
        <fullName evidence="8">Insulin-like domain-containing protein</fullName>
    </recommendedName>
</protein>
<reference evidence="9" key="1">
    <citation type="submission" date="2022-01" db="EMBL/GenBank/DDBJ databases">
        <authorList>
            <person name="King R."/>
        </authorList>
    </citation>
    <scope>NUCLEOTIDE SEQUENCE</scope>
</reference>
<proteinExistence type="inferred from homology"/>
<keyword evidence="5" id="KW-1015">Disulfide bond</keyword>
<evidence type="ECO:0000256" key="1">
    <source>
        <dbReference type="ARBA" id="ARBA00009034"/>
    </source>
</evidence>
<dbReference type="GO" id="GO:0005576">
    <property type="term" value="C:extracellular region"/>
    <property type="evidence" value="ECO:0007669"/>
    <property type="project" value="UniProtKB-SubCell"/>
</dbReference>
<evidence type="ECO:0000256" key="2">
    <source>
        <dbReference type="ARBA" id="ARBA00011207"/>
    </source>
</evidence>
<feature type="signal peptide" evidence="7">
    <location>
        <begin position="1"/>
        <end position="19"/>
    </location>
</feature>
<organism evidence="9 10">
    <name type="scientific">Phyllotreta striolata</name>
    <name type="common">Striped flea beetle</name>
    <name type="synonym">Crioceris striolata</name>
    <dbReference type="NCBI Taxonomy" id="444603"/>
    <lineage>
        <taxon>Eukaryota</taxon>
        <taxon>Metazoa</taxon>
        <taxon>Ecdysozoa</taxon>
        <taxon>Arthropoda</taxon>
        <taxon>Hexapoda</taxon>
        <taxon>Insecta</taxon>
        <taxon>Pterygota</taxon>
        <taxon>Neoptera</taxon>
        <taxon>Endopterygota</taxon>
        <taxon>Coleoptera</taxon>
        <taxon>Polyphaga</taxon>
        <taxon>Cucujiformia</taxon>
        <taxon>Chrysomeloidea</taxon>
        <taxon>Chrysomelidae</taxon>
        <taxon>Galerucinae</taxon>
        <taxon>Alticini</taxon>
        <taxon>Phyllotreta</taxon>
    </lineage>
</organism>
<keyword evidence="4 7" id="KW-0732">Signal</keyword>
<keyword evidence="6" id="KW-0964">Secreted</keyword>
<evidence type="ECO:0000256" key="5">
    <source>
        <dbReference type="ARBA" id="ARBA00023157"/>
    </source>
</evidence>
<comment type="subcellular location">
    <subcellularLocation>
        <location evidence="6">Secreted</location>
    </subcellularLocation>
</comment>
<dbReference type="Proteomes" id="UP001153712">
    <property type="component" value="Chromosome 8"/>
</dbReference>
<evidence type="ECO:0000256" key="7">
    <source>
        <dbReference type="SAM" id="SignalP"/>
    </source>
</evidence>
<keyword evidence="10" id="KW-1185">Reference proteome</keyword>
<name>A0A9N9TVR3_PHYSR</name>
<dbReference type="OrthoDB" id="6330326at2759"/>
<gene>
    <name evidence="9" type="ORF">PHYEVI_LOCUS10640</name>
</gene>
<evidence type="ECO:0000313" key="10">
    <source>
        <dbReference type="Proteomes" id="UP001153712"/>
    </source>
</evidence>
<dbReference type="CDD" id="cd00101">
    <property type="entry name" value="IlGF_like"/>
    <property type="match status" value="1"/>
</dbReference>
<evidence type="ECO:0000256" key="6">
    <source>
        <dbReference type="RuleBase" id="RU000406"/>
    </source>
</evidence>
<dbReference type="PRINTS" id="PR00276">
    <property type="entry name" value="INSULINFAMLY"/>
</dbReference>
<dbReference type="InterPro" id="IPR036438">
    <property type="entry name" value="Insulin-like_sf"/>
</dbReference>
<feature type="chain" id="PRO_5040404017" description="Insulin-like domain-containing protein" evidence="7">
    <location>
        <begin position="20"/>
        <end position="137"/>
    </location>
</feature>
<evidence type="ECO:0000256" key="3">
    <source>
        <dbReference type="ARBA" id="ARBA00022685"/>
    </source>
</evidence>
<feature type="domain" description="Insulin-like" evidence="8">
    <location>
        <begin position="34"/>
        <end position="128"/>
    </location>
</feature>
<dbReference type="PANTHER" id="PTHR13647">
    <property type="entry name" value="INSULIN-LIKE PEPTIDE 2-RELATED"/>
    <property type="match status" value="1"/>
</dbReference>
<dbReference type="PANTHER" id="PTHR13647:SF4">
    <property type="entry name" value="INSULIN-LIKE PEPTIDE 1-RELATED"/>
    <property type="match status" value="1"/>
</dbReference>
<dbReference type="SMART" id="SM00078">
    <property type="entry name" value="IlGF"/>
    <property type="match status" value="1"/>
</dbReference>
<dbReference type="InterPro" id="IPR022352">
    <property type="entry name" value="Ins/IGF/rlx"/>
</dbReference>
<comment type="similarity">
    <text evidence="1 6">Belongs to the insulin family.</text>
</comment>
<accession>A0A9N9TVR3</accession>
<keyword evidence="3" id="KW-0165">Cleavage on pair of basic residues</keyword>
<dbReference type="Gene3D" id="1.10.100.10">
    <property type="entry name" value="Insulin-like"/>
    <property type="match status" value="1"/>
</dbReference>
<dbReference type="EMBL" id="OU900101">
    <property type="protein sequence ID" value="CAG9864384.1"/>
    <property type="molecule type" value="Genomic_DNA"/>
</dbReference>
<dbReference type="SUPFAM" id="SSF56994">
    <property type="entry name" value="Insulin-like"/>
    <property type="match status" value="1"/>
</dbReference>
<evidence type="ECO:0000259" key="8">
    <source>
        <dbReference type="SMART" id="SM00078"/>
    </source>
</evidence>
<dbReference type="Pfam" id="PF00049">
    <property type="entry name" value="Insulin"/>
    <property type="match status" value="1"/>
</dbReference>
<dbReference type="InterPro" id="IPR022353">
    <property type="entry name" value="Insulin_CS"/>
</dbReference>
<dbReference type="InterPro" id="IPR016179">
    <property type="entry name" value="Insulin-like"/>
</dbReference>